<organism evidence="1 2">
    <name type="scientific">Caulobacter rhizosphaerae</name>
    <dbReference type="NCBI Taxonomy" id="2010972"/>
    <lineage>
        <taxon>Bacteria</taxon>
        <taxon>Pseudomonadati</taxon>
        <taxon>Pseudomonadota</taxon>
        <taxon>Alphaproteobacteria</taxon>
        <taxon>Caulobacterales</taxon>
        <taxon>Caulobacteraceae</taxon>
        <taxon>Caulobacter</taxon>
    </lineage>
</organism>
<evidence type="ECO:0000313" key="2">
    <source>
        <dbReference type="Proteomes" id="UP001262754"/>
    </source>
</evidence>
<dbReference type="RefSeq" id="WP_255355536.1">
    <property type="nucleotide sequence ID" value="NZ_BMLD01000012.1"/>
</dbReference>
<proteinExistence type="predicted"/>
<reference evidence="1 2" key="1">
    <citation type="submission" date="2023-07" db="EMBL/GenBank/DDBJ databases">
        <title>Sorghum-associated microbial communities from plants grown in Nebraska, USA.</title>
        <authorList>
            <person name="Schachtman D."/>
        </authorList>
    </citation>
    <scope>NUCLEOTIDE SEQUENCE [LARGE SCALE GENOMIC DNA]</scope>
    <source>
        <strain evidence="1 2">DS2154</strain>
    </source>
</reference>
<dbReference type="EMBL" id="JAVDRL010000006">
    <property type="protein sequence ID" value="MDR6531638.1"/>
    <property type="molecule type" value="Genomic_DNA"/>
</dbReference>
<dbReference type="Proteomes" id="UP001262754">
    <property type="component" value="Unassembled WGS sequence"/>
</dbReference>
<gene>
    <name evidence="1" type="ORF">J2800_002385</name>
</gene>
<evidence type="ECO:0000313" key="1">
    <source>
        <dbReference type="EMBL" id="MDR6531638.1"/>
    </source>
</evidence>
<accession>A0ABU1MZM8</accession>
<sequence length="42" mass="4531">MTRYTPRRPQAAPRWFVAAWLTATALFTAASALSGAAWGAVH</sequence>
<name>A0ABU1MZM8_9CAUL</name>
<comment type="caution">
    <text evidence="1">The sequence shown here is derived from an EMBL/GenBank/DDBJ whole genome shotgun (WGS) entry which is preliminary data.</text>
</comment>
<keyword evidence="2" id="KW-1185">Reference proteome</keyword>
<protein>
    <submittedName>
        <fullName evidence="1">Uncharacterized protein</fullName>
    </submittedName>
</protein>